<dbReference type="InterPro" id="IPR052509">
    <property type="entry name" value="Metal_resp_DNA-bind_regulator"/>
</dbReference>
<keyword evidence="3" id="KW-1185">Reference proteome</keyword>
<protein>
    <recommendedName>
        <fullName evidence="1">Transcription regulator PadR N-terminal domain-containing protein</fullName>
    </recommendedName>
</protein>
<proteinExistence type="predicted"/>
<dbReference type="InterPro" id="IPR005149">
    <property type="entry name" value="Tscrpt_reg_PadR_N"/>
</dbReference>
<gene>
    <name evidence="2" type="ORF">A4R35_01055</name>
</gene>
<organism evidence="2 3">
    <name type="scientific">Thermogemmatispora tikiterensis</name>
    <dbReference type="NCBI Taxonomy" id="1825093"/>
    <lineage>
        <taxon>Bacteria</taxon>
        <taxon>Bacillati</taxon>
        <taxon>Chloroflexota</taxon>
        <taxon>Ktedonobacteria</taxon>
        <taxon>Thermogemmatisporales</taxon>
        <taxon>Thermogemmatisporaceae</taxon>
        <taxon>Thermogemmatispora</taxon>
    </lineage>
</organism>
<dbReference type="Pfam" id="PF03551">
    <property type="entry name" value="PadR"/>
    <property type="match status" value="1"/>
</dbReference>
<feature type="domain" description="Transcription regulator PadR N-terminal" evidence="1">
    <location>
        <begin position="16"/>
        <end position="91"/>
    </location>
</feature>
<dbReference type="SUPFAM" id="SSF46785">
    <property type="entry name" value="Winged helix' DNA-binding domain"/>
    <property type="match status" value="1"/>
</dbReference>
<name>A0A328VEB5_9CHLR</name>
<dbReference type="Gene3D" id="1.10.10.10">
    <property type="entry name" value="Winged helix-like DNA-binding domain superfamily/Winged helix DNA-binding domain"/>
    <property type="match status" value="1"/>
</dbReference>
<dbReference type="AlphaFoldDB" id="A0A328VEB5"/>
<dbReference type="EMBL" id="MCIF01000002">
    <property type="protein sequence ID" value="RAQ94100.1"/>
    <property type="molecule type" value="Genomic_DNA"/>
</dbReference>
<evidence type="ECO:0000313" key="3">
    <source>
        <dbReference type="Proteomes" id="UP000248706"/>
    </source>
</evidence>
<comment type="caution">
    <text evidence="2">The sequence shown here is derived from an EMBL/GenBank/DDBJ whole genome shotgun (WGS) entry which is preliminary data.</text>
</comment>
<evidence type="ECO:0000259" key="1">
    <source>
        <dbReference type="Pfam" id="PF03551"/>
    </source>
</evidence>
<dbReference type="InterPro" id="IPR036388">
    <property type="entry name" value="WH-like_DNA-bd_sf"/>
</dbReference>
<dbReference type="Proteomes" id="UP000248706">
    <property type="component" value="Unassembled WGS sequence"/>
</dbReference>
<reference evidence="2 3" key="1">
    <citation type="submission" date="2016-08" db="EMBL/GenBank/DDBJ databases">
        <title>Analysis of Carbohydrate Active Enzymes in Thermogemmatispora T81 Reveals Carbohydrate Degradation Ability.</title>
        <authorList>
            <person name="Tomazini A."/>
            <person name="Lal S."/>
            <person name="Stott M."/>
            <person name="Henrissat B."/>
            <person name="Polikarpov I."/>
            <person name="Sparling R."/>
            <person name="Levin D.B."/>
        </authorList>
    </citation>
    <scope>NUCLEOTIDE SEQUENCE [LARGE SCALE GENOMIC DNA]</scope>
    <source>
        <strain evidence="2 3">T81</strain>
    </source>
</reference>
<accession>A0A328VEB5</accession>
<dbReference type="InterPro" id="IPR036390">
    <property type="entry name" value="WH_DNA-bd_sf"/>
</dbReference>
<dbReference type="PANTHER" id="PTHR33169">
    <property type="entry name" value="PADR-FAMILY TRANSCRIPTIONAL REGULATOR"/>
    <property type="match status" value="1"/>
</dbReference>
<dbReference type="PANTHER" id="PTHR33169:SF27">
    <property type="entry name" value="TRANSCRIPTIONAL REGULATOR PADR FAMILY PROTEIN"/>
    <property type="match status" value="1"/>
</dbReference>
<sequence length="199" mass="22896">MILTFSASAMHKILLLLGLLRLRPMYGYELHQIIQAHGELYSDLKKANLYYLLERLAKEGYLRVQAMPGARGSRGERLIYDITDQGRKRFNELLHEIMLNYEPVHIGVETAVIFLEQVPTSEAIALLVKRREIVAEHRTKVAKQLETIRGSGPMMHIASDHLLSLIDAELAWIDRSVTYLLRLEDASKPRHQRRVAETE</sequence>
<evidence type="ECO:0000313" key="2">
    <source>
        <dbReference type="EMBL" id="RAQ94100.1"/>
    </source>
</evidence>